<reference evidence="1" key="1">
    <citation type="submission" date="2023-03" db="EMBL/GenBank/DDBJ databases">
        <title>Massive genome expansion in bonnet fungi (Mycena s.s.) driven by repeated elements and novel gene families across ecological guilds.</title>
        <authorList>
            <consortium name="Lawrence Berkeley National Laboratory"/>
            <person name="Harder C.B."/>
            <person name="Miyauchi S."/>
            <person name="Viragh M."/>
            <person name="Kuo A."/>
            <person name="Thoen E."/>
            <person name="Andreopoulos B."/>
            <person name="Lu D."/>
            <person name="Skrede I."/>
            <person name="Drula E."/>
            <person name="Henrissat B."/>
            <person name="Morin E."/>
            <person name="Kohler A."/>
            <person name="Barry K."/>
            <person name="LaButti K."/>
            <person name="Morin E."/>
            <person name="Salamov A."/>
            <person name="Lipzen A."/>
            <person name="Mereny Z."/>
            <person name="Hegedus B."/>
            <person name="Baldrian P."/>
            <person name="Stursova M."/>
            <person name="Weitz H."/>
            <person name="Taylor A."/>
            <person name="Grigoriev I.V."/>
            <person name="Nagy L.G."/>
            <person name="Martin F."/>
            <person name="Kauserud H."/>
        </authorList>
    </citation>
    <scope>NUCLEOTIDE SEQUENCE</scope>
    <source>
        <strain evidence="1">CBHHK188m</strain>
    </source>
</reference>
<comment type="caution">
    <text evidence="1">The sequence shown here is derived from an EMBL/GenBank/DDBJ whole genome shotgun (WGS) entry which is preliminary data.</text>
</comment>
<sequence>MLAVSVAPANSTNPSAASVPFVRTRTFDPEPGMLMQLWDEEIEDCYVEIVLIDWASILEIECFVAPSTEYVPRWKGPTNPLVLFIGDSITCGMALEQSDGGQPMPRGTLDAFPTQALSILRDKYSYHLSLDIVAYPGISLVSLAHQDDDAAPTASGMIDKFFHMTPWDPTAWTPRGDPKFICIALGTNDEANDVEPQTFRSTLERFIRMLSTTFSSVEAFYIIAPFRDFNDPDLGAIHNDLVSKPFVVDDLDIHLCDINSRMKAEHTVDGLHPTLAGHTILGEHLAQFLVGQAPAPTAN</sequence>
<name>A0AAD7JSD5_9AGAR</name>
<proteinExistence type="predicted"/>
<dbReference type="Proteomes" id="UP001215280">
    <property type="component" value="Unassembled WGS sequence"/>
</dbReference>
<protein>
    <recommendedName>
        <fullName evidence="3">SGNH hydrolase-type esterase domain-containing protein</fullName>
    </recommendedName>
</protein>
<organism evidence="1 2">
    <name type="scientific">Mycena maculata</name>
    <dbReference type="NCBI Taxonomy" id="230809"/>
    <lineage>
        <taxon>Eukaryota</taxon>
        <taxon>Fungi</taxon>
        <taxon>Dikarya</taxon>
        <taxon>Basidiomycota</taxon>
        <taxon>Agaricomycotina</taxon>
        <taxon>Agaricomycetes</taxon>
        <taxon>Agaricomycetidae</taxon>
        <taxon>Agaricales</taxon>
        <taxon>Marasmiineae</taxon>
        <taxon>Mycenaceae</taxon>
        <taxon>Mycena</taxon>
    </lineage>
</organism>
<dbReference type="InterPro" id="IPR036514">
    <property type="entry name" value="SGNH_hydro_sf"/>
</dbReference>
<dbReference type="Gene3D" id="3.40.50.1110">
    <property type="entry name" value="SGNH hydrolase"/>
    <property type="match status" value="1"/>
</dbReference>
<accession>A0AAD7JSD5</accession>
<dbReference type="AlphaFoldDB" id="A0AAD7JSD5"/>
<evidence type="ECO:0000313" key="1">
    <source>
        <dbReference type="EMBL" id="KAJ7769216.1"/>
    </source>
</evidence>
<dbReference type="CDD" id="cd00229">
    <property type="entry name" value="SGNH_hydrolase"/>
    <property type="match status" value="1"/>
</dbReference>
<keyword evidence="2" id="KW-1185">Reference proteome</keyword>
<dbReference type="SUPFAM" id="SSF52266">
    <property type="entry name" value="SGNH hydrolase"/>
    <property type="match status" value="1"/>
</dbReference>
<evidence type="ECO:0000313" key="2">
    <source>
        <dbReference type="Proteomes" id="UP001215280"/>
    </source>
</evidence>
<evidence type="ECO:0008006" key="3">
    <source>
        <dbReference type="Google" id="ProtNLM"/>
    </source>
</evidence>
<dbReference type="EMBL" id="JARJLG010000026">
    <property type="protein sequence ID" value="KAJ7769216.1"/>
    <property type="molecule type" value="Genomic_DNA"/>
</dbReference>
<gene>
    <name evidence="1" type="ORF">DFH07DRAFT_1007085</name>
</gene>